<dbReference type="Proteomes" id="UP000809273">
    <property type="component" value="Unassembled WGS sequence"/>
</dbReference>
<evidence type="ECO:0000256" key="2">
    <source>
        <dbReference type="ARBA" id="ARBA00009840"/>
    </source>
</evidence>
<organism evidence="5 6">
    <name type="scientific">Candidatus Zymogenus saltonus</name>
    <dbReference type="NCBI Taxonomy" id="2844893"/>
    <lineage>
        <taxon>Bacteria</taxon>
        <taxon>Deltaproteobacteria</taxon>
        <taxon>Candidatus Zymogenia</taxon>
        <taxon>Candidatus Zymogeniales</taxon>
        <taxon>Candidatus Zymogenaceae</taxon>
        <taxon>Candidatus Zymogenus</taxon>
    </lineage>
</organism>
<proteinExistence type="inferred from homology"/>
<reference evidence="5" key="2">
    <citation type="submission" date="2021-01" db="EMBL/GenBank/DDBJ databases">
        <authorList>
            <person name="Hahn C.R."/>
            <person name="Youssef N.H."/>
            <person name="Elshahed M."/>
        </authorList>
    </citation>
    <scope>NUCLEOTIDE SEQUENCE</scope>
    <source>
        <strain evidence="5">Zod_Metabat.24</strain>
    </source>
</reference>
<keyword evidence="3" id="KW-0175">Coiled coil</keyword>
<evidence type="ECO:0000256" key="3">
    <source>
        <dbReference type="ARBA" id="ARBA00023054"/>
    </source>
</evidence>
<dbReference type="Pfam" id="PF02646">
    <property type="entry name" value="RmuC"/>
    <property type="match status" value="1"/>
</dbReference>
<comment type="similarity">
    <text evidence="2">Belongs to the RmuC family.</text>
</comment>
<dbReference type="EMBL" id="JAFGIX010000086">
    <property type="protein sequence ID" value="MBN1574665.1"/>
    <property type="molecule type" value="Genomic_DNA"/>
</dbReference>
<gene>
    <name evidence="5" type="ORF">JW984_15820</name>
</gene>
<evidence type="ECO:0000313" key="5">
    <source>
        <dbReference type="EMBL" id="MBN1574665.1"/>
    </source>
</evidence>
<comment type="caution">
    <text evidence="5">The sequence shown here is derived from an EMBL/GenBank/DDBJ whole genome shotgun (WGS) entry which is preliminary data.</text>
</comment>
<reference evidence="5" key="1">
    <citation type="journal article" date="2021" name="Environ. Microbiol.">
        <title>Genomic characterization of three novel Desulfobacterota classes expand the metabolic and phylogenetic diversity of the phylum.</title>
        <authorList>
            <person name="Murphy C.L."/>
            <person name="Biggerstaff J."/>
            <person name="Eichhorn A."/>
            <person name="Ewing E."/>
            <person name="Shahan R."/>
            <person name="Soriano D."/>
            <person name="Stewart S."/>
            <person name="VanMol K."/>
            <person name="Walker R."/>
            <person name="Walters P."/>
            <person name="Elshahed M.S."/>
            <person name="Youssef N.H."/>
        </authorList>
    </citation>
    <scope>NUCLEOTIDE SEQUENCE</scope>
    <source>
        <strain evidence="5">Zod_Metabat.24</strain>
    </source>
</reference>
<sequence length="363" mass="41008">MLLVLLVIFVAVILFRTGRGRGAGDDAATDLHRQFAEVFERNTKAVNDQLFNVMGKVNEQLKGVQGLIDKRLEANARAVADRLRENSQTMDRTRENVDRRLEKVTESLMGLESAQEKIFEVGKDILELQDILKAPKLRGGLGEFFLEDFLRQILPPNNFKTQFAFSTGEKVDAVIKLGSGLVPVDSKFPMENFKKYITETGEDKKRLRAVFARDVKKHIDDIKQKYIRPDEGTFEFALMYIPAENIYYETIIRDEDLGGDKSILSYALANRVIPVSPNSFYAYLQAIVMGLKGLQIEESARLMYGHLERLKSDLTRFKEDFDTLGTHLKNARSKYDDAGGKLGKFEDKLVSGPPGGAKAIEED</sequence>
<dbReference type="GO" id="GO:0006310">
    <property type="term" value="P:DNA recombination"/>
    <property type="evidence" value="ECO:0007669"/>
    <property type="project" value="UniProtKB-KW"/>
</dbReference>
<evidence type="ECO:0000256" key="1">
    <source>
        <dbReference type="ARBA" id="ARBA00003416"/>
    </source>
</evidence>
<dbReference type="PANTHER" id="PTHR30563">
    <property type="entry name" value="DNA RECOMBINATION PROTEIN RMUC"/>
    <property type="match status" value="1"/>
</dbReference>
<protein>
    <submittedName>
        <fullName evidence="5">DNA recombination protein RmuC</fullName>
    </submittedName>
</protein>
<accession>A0A9D8KJD1</accession>
<evidence type="ECO:0000313" key="6">
    <source>
        <dbReference type="Proteomes" id="UP000809273"/>
    </source>
</evidence>
<dbReference type="PANTHER" id="PTHR30563:SF0">
    <property type="entry name" value="DNA RECOMBINATION PROTEIN RMUC"/>
    <property type="match status" value="1"/>
</dbReference>
<evidence type="ECO:0000256" key="4">
    <source>
        <dbReference type="ARBA" id="ARBA00023172"/>
    </source>
</evidence>
<dbReference type="AlphaFoldDB" id="A0A9D8KJD1"/>
<dbReference type="InterPro" id="IPR003798">
    <property type="entry name" value="DNA_recombination_RmuC"/>
</dbReference>
<comment type="function">
    <text evidence="1">Involved in DNA recombination.</text>
</comment>
<name>A0A9D8KJD1_9DELT</name>
<keyword evidence="4" id="KW-0233">DNA recombination</keyword>